<dbReference type="EC" id="2.3.1.109" evidence="4"/>
<evidence type="ECO:0000313" key="6">
    <source>
        <dbReference type="Proteomes" id="UP000629025"/>
    </source>
</evidence>
<dbReference type="SUPFAM" id="SSF55729">
    <property type="entry name" value="Acyl-CoA N-acyltransferases (Nat)"/>
    <property type="match status" value="1"/>
</dbReference>
<evidence type="ECO:0000256" key="2">
    <source>
        <dbReference type="ARBA" id="ARBA00022679"/>
    </source>
</evidence>
<accession>A0ABQ1K4G4</accession>
<evidence type="ECO:0000313" key="5">
    <source>
        <dbReference type="EMBL" id="GGB87984.1"/>
    </source>
</evidence>
<evidence type="ECO:0000256" key="1">
    <source>
        <dbReference type="ARBA" id="ARBA00022503"/>
    </source>
</evidence>
<keyword evidence="1" id="KW-0056">Arginine metabolism</keyword>
<gene>
    <name evidence="5" type="primary">astA</name>
    <name evidence="5" type="ORF">GCM10011352_12430</name>
</gene>
<dbReference type="EMBL" id="BMIJ01000002">
    <property type="protein sequence ID" value="GGB87984.1"/>
    <property type="molecule type" value="Genomic_DNA"/>
</dbReference>
<sequence length="343" mass="38716">MMIIRPVHQDDWAALRELARKTGPGFTSMQDDDSHVRSMIEAGTSAFSNPPENRDAYYLFVMEDSTSGQVVGTCAIHGAVGMKDVWYSYRLGTLVQASRELGVYRKLNTLTISNDQTGFSELCTLFLDPEYRRSLNGHLLSKCRFLFMAEFPHLFSDTLIAEMRGYSDDNGVSPFWEGLGRQFFSIDFTQADQLSTRNKVFIAELMPKHTIYTNLLPQSAQDAIGRTQEATKPARRLLESEGMRYNNYVDIFDAGPMLEAPVQDIRAIRDSLYFKARVEDQVDDQEQPFLISNTLLDGFRCCTSKAVTLRHSIATLNSETAAALNIRSGDTVRIVPLFAERRA</sequence>
<dbReference type="InterPro" id="IPR016181">
    <property type="entry name" value="Acyl_CoA_acyltransferase"/>
</dbReference>
<keyword evidence="6" id="KW-1185">Reference proteome</keyword>
<dbReference type="Gene3D" id="3.40.630.30">
    <property type="match status" value="1"/>
</dbReference>
<name>A0ABQ1K4G4_9GAMM</name>
<dbReference type="RefSeq" id="WP_188746367.1">
    <property type="nucleotide sequence ID" value="NZ_BMIJ01000002.1"/>
</dbReference>
<dbReference type="PANTHER" id="PTHR30420:SF1">
    <property type="entry name" value="ARGININE N-SUCCINYLTRANSFERASE"/>
    <property type="match status" value="1"/>
</dbReference>
<dbReference type="NCBIfam" id="TIGR03244">
    <property type="entry name" value="arg_catab_AstA"/>
    <property type="match status" value="1"/>
</dbReference>
<dbReference type="NCBIfam" id="TIGR03243">
    <property type="entry name" value="arg_catab_AOST"/>
    <property type="match status" value="1"/>
</dbReference>
<dbReference type="InterPro" id="IPR007041">
    <property type="entry name" value="Arg_succinylTrfase_AstA/AruG"/>
</dbReference>
<protein>
    <recommendedName>
        <fullName evidence="4">Arginine N-succinyltransferase</fullName>
        <ecNumber evidence="4">2.3.1.109</ecNumber>
    </recommendedName>
</protein>
<keyword evidence="2" id="KW-0808">Transferase</keyword>
<comment type="caution">
    <text evidence="5">The sequence shown here is derived from an EMBL/GenBank/DDBJ whole genome shotgun (WGS) entry which is preliminary data.</text>
</comment>
<keyword evidence="3" id="KW-0012">Acyltransferase</keyword>
<evidence type="ECO:0000256" key="4">
    <source>
        <dbReference type="NCBIfam" id="TIGR03244"/>
    </source>
</evidence>
<evidence type="ECO:0000256" key="3">
    <source>
        <dbReference type="ARBA" id="ARBA00023315"/>
    </source>
</evidence>
<proteinExistence type="predicted"/>
<organism evidence="5 6">
    <name type="scientific">Marinobacterium zhoushanense</name>
    <dbReference type="NCBI Taxonomy" id="1679163"/>
    <lineage>
        <taxon>Bacteria</taxon>
        <taxon>Pseudomonadati</taxon>
        <taxon>Pseudomonadota</taxon>
        <taxon>Gammaproteobacteria</taxon>
        <taxon>Oceanospirillales</taxon>
        <taxon>Oceanospirillaceae</taxon>
        <taxon>Marinobacterium</taxon>
    </lineage>
</organism>
<dbReference type="Gene3D" id="2.40.40.20">
    <property type="match status" value="1"/>
</dbReference>
<dbReference type="Proteomes" id="UP000629025">
    <property type="component" value="Unassembled WGS sequence"/>
</dbReference>
<dbReference type="PANTHER" id="PTHR30420">
    <property type="entry name" value="N-SUCCINYLARGININE DIHYDROLASE"/>
    <property type="match status" value="1"/>
</dbReference>
<dbReference type="InterPro" id="IPR017650">
    <property type="entry name" value="Arginine_N-succinylTrfase"/>
</dbReference>
<dbReference type="Pfam" id="PF04958">
    <property type="entry name" value="AstA"/>
    <property type="match status" value="1"/>
</dbReference>
<reference evidence="6" key="1">
    <citation type="journal article" date="2019" name="Int. J. Syst. Evol. Microbiol.">
        <title>The Global Catalogue of Microorganisms (GCM) 10K type strain sequencing project: providing services to taxonomists for standard genome sequencing and annotation.</title>
        <authorList>
            <consortium name="The Broad Institute Genomics Platform"/>
            <consortium name="The Broad Institute Genome Sequencing Center for Infectious Disease"/>
            <person name="Wu L."/>
            <person name="Ma J."/>
        </authorList>
    </citation>
    <scope>NUCLEOTIDE SEQUENCE [LARGE SCALE GENOMIC DNA]</scope>
    <source>
        <strain evidence="6">CGMCC 1.15341</strain>
    </source>
</reference>